<dbReference type="RefSeq" id="WP_097246593.1">
    <property type="nucleotide sequence ID" value="NZ_JAMTCW010000002.1"/>
</dbReference>
<feature type="transmembrane region" description="Helical" evidence="2">
    <location>
        <begin position="76"/>
        <end position="104"/>
    </location>
</feature>
<evidence type="ECO:0008006" key="5">
    <source>
        <dbReference type="Google" id="ProtNLM"/>
    </source>
</evidence>
<proteinExistence type="predicted"/>
<name>A0A285LVM6_9NOCA</name>
<evidence type="ECO:0000313" key="4">
    <source>
        <dbReference type="Proteomes" id="UP000219565"/>
    </source>
</evidence>
<organism evidence="3 4">
    <name type="scientific">Nocardia amikacinitolerans</name>
    <dbReference type="NCBI Taxonomy" id="756689"/>
    <lineage>
        <taxon>Bacteria</taxon>
        <taxon>Bacillati</taxon>
        <taxon>Actinomycetota</taxon>
        <taxon>Actinomycetes</taxon>
        <taxon>Mycobacteriales</taxon>
        <taxon>Nocardiaceae</taxon>
        <taxon>Nocardia</taxon>
    </lineage>
</organism>
<reference evidence="3 4" key="1">
    <citation type="submission" date="2017-09" db="EMBL/GenBank/DDBJ databases">
        <authorList>
            <person name="Ehlers B."/>
            <person name="Leendertz F.H."/>
        </authorList>
    </citation>
    <scope>NUCLEOTIDE SEQUENCE [LARGE SCALE GENOMIC DNA]</scope>
    <source>
        <strain evidence="3 4">DSM 45537</strain>
    </source>
</reference>
<feature type="transmembrane region" description="Helical" evidence="2">
    <location>
        <begin position="30"/>
        <end position="50"/>
    </location>
</feature>
<evidence type="ECO:0000313" key="3">
    <source>
        <dbReference type="EMBL" id="SNY87706.1"/>
    </source>
</evidence>
<dbReference type="AlphaFoldDB" id="A0A285LVM6"/>
<keyword evidence="4" id="KW-1185">Reference proteome</keyword>
<dbReference type="EMBL" id="OBEG01000004">
    <property type="protein sequence ID" value="SNY87706.1"/>
    <property type="molecule type" value="Genomic_DNA"/>
</dbReference>
<evidence type="ECO:0000256" key="1">
    <source>
        <dbReference type="SAM" id="MobiDB-lite"/>
    </source>
</evidence>
<feature type="region of interest" description="Disordered" evidence="1">
    <location>
        <begin position="1"/>
        <end position="22"/>
    </location>
</feature>
<keyword evidence="2" id="KW-1133">Transmembrane helix</keyword>
<gene>
    <name evidence="3" type="ORF">SAMN04244553_4656</name>
</gene>
<keyword evidence="2" id="KW-0472">Membrane</keyword>
<dbReference type="STRING" id="1379680.GCA_001612615_06180"/>
<dbReference type="OrthoDB" id="3733716at2"/>
<accession>A0A285LVM6</accession>
<keyword evidence="2" id="KW-0812">Transmembrane</keyword>
<sequence length="110" mass="11411">MSYPPPYGYPQQPYGNPYGPPPDHPQSTTILVLGILGLVLCQLCAPFAWVMGKRALDEIDASGGALGGRGNVKAGYVCGIVGTLIMLAYLVGIIAVIIISIVAANSSSSY</sequence>
<evidence type="ECO:0000256" key="2">
    <source>
        <dbReference type="SAM" id="Phobius"/>
    </source>
</evidence>
<protein>
    <recommendedName>
        <fullName evidence="5">DUF4190 domain-containing protein</fullName>
    </recommendedName>
</protein>
<dbReference type="Proteomes" id="UP000219565">
    <property type="component" value="Unassembled WGS sequence"/>
</dbReference>